<dbReference type="PATRIC" id="fig|1379739.3.peg.138"/>
<dbReference type="AlphaFoldDB" id="A0A0D1BN09"/>
<sequence>MNKLQIAQNLYLAINIITLVYFIIISTCLLWDEEPIYNDFLKHIKNHGLKVWHILLGIILPVFFIYPIFIKFLLIIGYKVYKKVYKFLYGILNFTIYKKKEDK</sequence>
<evidence type="ECO:0000313" key="3">
    <source>
        <dbReference type="Proteomes" id="UP000032250"/>
    </source>
</evidence>
<keyword evidence="2" id="KW-0614">Plasmid</keyword>
<comment type="caution">
    <text evidence="2">The sequence shown here is derived from an EMBL/GenBank/DDBJ whole genome shotgun (WGS) entry which is preliminary data.</text>
</comment>
<accession>A0A0D1BN09</accession>
<proteinExistence type="predicted"/>
<dbReference type="EMBL" id="JXSU01000010">
    <property type="protein sequence ID" value="KIS21640.1"/>
    <property type="molecule type" value="Genomic_DNA"/>
</dbReference>
<keyword evidence="1" id="KW-0472">Membrane</keyword>
<feature type="transmembrane region" description="Helical" evidence="1">
    <location>
        <begin position="51"/>
        <end position="76"/>
    </location>
</feature>
<gene>
    <name evidence="2" type="ORF">N495_19770</name>
</gene>
<organism evidence="2 3">
    <name type="scientific">Clostridium botulinum B2 450</name>
    <dbReference type="NCBI Taxonomy" id="1379739"/>
    <lineage>
        <taxon>Bacteria</taxon>
        <taxon>Bacillati</taxon>
        <taxon>Bacillota</taxon>
        <taxon>Clostridia</taxon>
        <taxon>Eubacteriales</taxon>
        <taxon>Clostridiaceae</taxon>
        <taxon>Clostridium</taxon>
    </lineage>
</organism>
<evidence type="ECO:0000313" key="2">
    <source>
        <dbReference type="EMBL" id="KIS21640.1"/>
    </source>
</evidence>
<name>A0A0D1BN09_CLOBO</name>
<geneLocation type="plasmid" evidence="2">
    <name>p_B2_450</name>
</geneLocation>
<keyword evidence="1" id="KW-0812">Transmembrane</keyword>
<protein>
    <submittedName>
        <fullName evidence="2">Sodium:alanine symporter</fullName>
    </submittedName>
</protein>
<dbReference type="HOGENOM" id="CLU_2315274_0_0_9"/>
<reference evidence="2 3" key="1">
    <citation type="submission" date="2014-06" db="EMBL/GenBank/DDBJ databases">
        <title>Genome characterization of distinct group I Clostridium botulinum lineages.</title>
        <authorList>
            <person name="Giordani F."/>
            <person name="Anselmo A."/>
            <person name="Fillo S."/>
            <person name="Palozzi A.M."/>
            <person name="Fortunato A."/>
            <person name="Gentile B."/>
            <person name="Ciammaruconi A."/>
            <person name="Anniballi F."/>
            <person name="De Medici D."/>
            <person name="Lista F."/>
        </authorList>
    </citation>
    <scope>NUCLEOTIDE SEQUENCE [LARGE SCALE GENOMIC DNA]</scope>
    <source>
        <strain evidence="2 3">B2 450</strain>
        <plasmid evidence="2">p_B2_450</plasmid>
    </source>
</reference>
<keyword evidence="1" id="KW-1133">Transmembrane helix</keyword>
<feature type="transmembrane region" description="Helical" evidence="1">
    <location>
        <begin position="12"/>
        <end position="31"/>
    </location>
</feature>
<evidence type="ECO:0000256" key="1">
    <source>
        <dbReference type="SAM" id="Phobius"/>
    </source>
</evidence>
<dbReference type="Proteomes" id="UP000032250">
    <property type="component" value="Unassembled WGS sequence"/>
</dbReference>